<dbReference type="EMBL" id="DRMJ01000530">
    <property type="protein sequence ID" value="HHL43944.1"/>
    <property type="molecule type" value="Genomic_DNA"/>
</dbReference>
<dbReference type="SUPFAM" id="SSF53335">
    <property type="entry name" value="S-adenosyl-L-methionine-dependent methyltransferases"/>
    <property type="match status" value="1"/>
</dbReference>
<dbReference type="Proteomes" id="UP000885830">
    <property type="component" value="Unassembled WGS sequence"/>
</dbReference>
<proteinExistence type="predicted"/>
<reference evidence="2" key="1">
    <citation type="journal article" date="2020" name="mSystems">
        <title>Genome- and Community-Level Interaction Insights into Carbon Utilization and Element Cycling Functions of Hydrothermarchaeota in Hydrothermal Sediment.</title>
        <authorList>
            <person name="Zhou Z."/>
            <person name="Liu Y."/>
            <person name="Xu W."/>
            <person name="Pan J."/>
            <person name="Luo Z.H."/>
            <person name="Li M."/>
        </authorList>
    </citation>
    <scope>NUCLEOTIDE SEQUENCE [LARGE SCALE GENOMIC DNA]</scope>
    <source>
        <strain evidence="2">HyVt-485</strain>
    </source>
</reference>
<organism evidence="2">
    <name type="scientific">Hellea balneolensis</name>
    <dbReference type="NCBI Taxonomy" id="287478"/>
    <lineage>
        <taxon>Bacteria</taxon>
        <taxon>Pseudomonadati</taxon>
        <taxon>Pseudomonadota</taxon>
        <taxon>Alphaproteobacteria</taxon>
        <taxon>Maricaulales</taxon>
        <taxon>Robiginitomaculaceae</taxon>
        <taxon>Hellea</taxon>
    </lineage>
</organism>
<dbReference type="Gene3D" id="3.40.50.150">
    <property type="entry name" value="Vaccinia Virus protein VP39"/>
    <property type="match status" value="1"/>
</dbReference>
<evidence type="ECO:0000259" key="1">
    <source>
        <dbReference type="Pfam" id="PF05050"/>
    </source>
</evidence>
<protein>
    <recommendedName>
        <fullName evidence="1">Methyltransferase FkbM domain-containing protein</fullName>
    </recommendedName>
</protein>
<dbReference type="InterPro" id="IPR006342">
    <property type="entry name" value="FkbM_mtfrase"/>
</dbReference>
<dbReference type="InterPro" id="IPR029063">
    <property type="entry name" value="SAM-dependent_MTases_sf"/>
</dbReference>
<name>A0A7C5R1P0_9PROT</name>
<evidence type="ECO:0000313" key="2">
    <source>
        <dbReference type="EMBL" id="HHL43944.1"/>
    </source>
</evidence>
<feature type="domain" description="Methyltransferase FkbM" evidence="1">
    <location>
        <begin position="2"/>
        <end position="69"/>
    </location>
</feature>
<sequence>MNIELRPLDAVLDTSGARAFIKLDVEGHELSALKEMQAYLQHNYCILQIELWETHEAEVTDWLAQNGYQPFDRILKDVYFKPA</sequence>
<accession>A0A7C5R1P0</accession>
<comment type="caution">
    <text evidence="2">The sequence shown here is derived from an EMBL/GenBank/DDBJ whole genome shotgun (WGS) entry which is preliminary data.</text>
</comment>
<dbReference type="AlphaFoldDB" id="A0A7C5R1P0"/>
<dbReference type="Pfam" id="PF05050">
    <property type="entry name" value="Methyltransf_21"/>
    <property type="match status" value="1"/>
</dbReference>
<gene>
    <name evidence="2" type="ORF">ENJ42_10020</name>
</gene>